<accession>A0A239I771</accession>
<dbReference type="PANTHER" id="PTHR43289:SF6">
    <property type="entry name" value="SERINE_THREONINE-PROTEIN KINASE NEKL-3"/>
    <property type="match status" value="1"/>
</dbReference>
<keyword evidence="4" id="KW-0677">Repeat</keyword>
<dbReference type="OrthoDB" id="308915at2"/>
<dbReference type="CDD" id="cd14014">
    <property type="entry name" value="STKc_PknB_like"/>
    <property type="match status" value="1"/>
</dbReference>
<evidence type="ECO:0000256" key="4">
    <source>
        <dbReference type="ARBA" id="ARBA00022737"/>
    </source>
</evidence>
<dbReference type="InterPro" id="IPR005543">
    <property type="entry name" value="PASTA_dom"/>
</dbReference>
<sequence>MTATGDLLGHRYRLGTMIAGGGMGEVWRAQDTLLERTVAVKLLRREFTGDPAFLQRFRAEARHAALLNDPHIAAVHDYGEVEGPTGTLPYLVMELVHGTPLSELLVQRGRLDVASTLRIVRQTAAALAAAHAAGVVHRDVKPANVLVTGDGDVKITDFGIAWSASSLHLTRTGQVLGTAHYLSPEQADGVPASPASDVYALGVVAYQCLAGRVPFDGDGPVQIALAKIRQPAPPLPPDVPGDVRDLVARAMARDPAARFPDGAALRDAVDALTPAAPATAAAPDVGVDRHATAVLPFPLPATGPAAAPLDTSTGDTAGDTAVHDGTAPEEPPRRRRAWPAVAGAAVAAVLVALGVWGLLGSAGDDPSSPPAGATAATTTSSAPAPPSTVRIDPAALVGRPVAEVEAELAALGLQVQRRPLTTADVADGLVIAVDPAGELLPGQPVTLTHAVAPPPAPAPTATPAPAPAPAPEEQDSGDDGDEGSGNGNGNGRGNGNGKDKDKEKD</sequence>
<keyword evidence="6 12" id="KW-0418">Kinase</keyword>
<feature type="domain" description="Protein kinase" evidence="11">
    <location>
        <begin position="12"/>
        <end position="272"/>
    </location>
</feature>
<keyword evidence="3" id="KW-0808">Transferase</keyword>
<reference evidence="13" key="1">
    <citation type="submission" date="2017-06" db="EMBL/GenBank/DDBJ databases">
        <authorList>
            <person name="Varghese N."/>
            <person name="Submissions S."/>
        </authorList>
    </citation>
    <scope>NUCLEOTIDE SEQUENCE [LARGE SCALE GENOMIC DNA]</scope>
    <source>
        <strain evidence="13">DSM 45423</strain>
    </source>
</reference>
<feature type="compositionally biased region" description="Acidic residues" evidence="10">
    <location>
        <begin position="472"/>
        <end position="482"/>
    </location>
</feature>
<evidence type="ECO:0000256" key="6">
    <source>
        <dbReference type="ARBA" id="ARBA00022777"/>
    </source>
</evidence>
<dbReference type="InterPro" id="IPR000719">
    <property type="entry name" value="Prot_kinase_dom"/>
</dbReference>
<dbReference type="Gene3D" id="1.10.510.10">
    <property type="entry name" value="Transferase(Phosphotransferase) domain 1"/>
    <property type="match status" value="1"/>
</dbReference>
<dbReference type="GO" id="GO:0045717">
    <property type="term" value="P:negative regulation of fatty acid biosynthetic process"/>
    <property type="evidence" value="ECO:0007669"/>
    <property type="project" value="UniProtKB-ARBA"/>
</dbReference>
<dbReference type="FunFam" id="3.30.200.20:FF:000035">
    <property type="entry name" value="Serine/threonine protein kinase Stk1"/>
    <property type="match status" value="1"/>
</dbReference>
<keyword evidence="13" id="KW-1185">Reference proteome</keyword>
<feature type="compositionally biased region" description="Gly residues" evidence="10">
    <location>
        <begin position="483"/>
        <end position="496"/>
    </location>
</feature>
<keyword evidence="5" id="KW-0547">Nucleotide-binding</keyword>
<evidence type="ECO:0000256" key="3">
    <source>
        <dbReference type="ARBA" id="ARBA00022679"/>
    </source>
</evidence>
<dbReference type="FunFam" id="1.10.510.10:FF:000021">
    <property type="entry name" value="Serine/threonine protein kinase"/>
    <property type="match status" value="1"/>
</dbReference>
<feature type="compositionally biased region" description="Low complexity" evidence="10">
    <location>
        <begin position="370"/>
        <end position="382"/>
    </location>
</feature>
<dbReference type="AlphaFoldDB" id="A0A239I771"/>
<feature type="compositionally biased region" description="Pro residues" evidence="10">
    <location>
        <begin position="452"/>
        <end position="470"/>
    </location>
</feature>
<evidence type="ECO:0000256" key="2">
    <source>
        <dbReference type="ARBA" id="ARBA00022527"/>
    </source>
</evidence>
<evidence type="ECO:0000313" key="12">
    <source>
        <dbReference type="EMBL" id="SNS89331.1"/>
    </source>
</evidence>
<dbReference type="InterPro" id="IPR011009">
    <property type="entry name" value="Kinase-like_dom_sf"/>
</dbReference>
<dbReference type="PANTHER" id="PTHR43289">
    <property type="entry name" value="MITOGEN-ACTIVATED PROTEIN KINASE KINASE KINASE 20-RELATED"/>
    <property type="match status" value="1"/>
</dbReference>
<evidence type="ECO:0000259" key="11">
    <source>
        <dbReference type="PROSITE" id="PS50011"/>
    </source>
</evidence>
<comment type="catalytic activity">
    <reaction evidence="8">
        <text>L-threonyl-[protein] + ATP = O-phospho-L-threonyl-[protein] + ADP + H(+)</text>
        <dbReference type="Rhea" id="RHEA:46608"/>
        <dbReference type="Rhea" id="RHEA-COMP:11060"/>
        <dbReference type="Rhea" id="RHEA-COMP:11605"/>
        <dbReference type="ChEBI" id="CHEBI:15378"/>
        <dbReference type="ChEBI" id="CHEBI:30013"/>
        <dbReference type="ChEBI" id="CHEBI:30616"/>
        <dbReference type="ChEBI" id="CHEBI:61977"/>
        <dbReference type="ChEBI" id="CHEBI:456216"/>
        <dbReference type="EC" id="2.7.11.1"/>
    </reaction>
</comment>
<dbReference type="GO" id="GO:0005524">
    <property type="term" value="F:ATP binding"/>
    <property type="evidence" value="ECO:0007669"/>
    <property type="project" value="UniProtKB-KW"/>
</dbReference>
<feature type="region of interest" description="Disordered" evidence="10">
    <location>
        <begin position="364"/>
        <end position="390"/>
    </location>
</feature>
<dbReference type="Gene3D" id="3.30.200.20">
    <property type="entry name" value="Phosphorylase Kinase, domain 1"/>
    <property type="match status" value="1"/>
</dbReference>
<dbReference type="EC" id="2.7.11.1" evidence="1"/>
<evidence type="ECO:0000256" key="1">
    <source>
        <dbReference type="ARBA" id="ARBA00012513"/>
    </source>
</evidence>
<dbReference type="GO" id="GO:0004674">
    <property type="term" value="F:protein serine/threonine kinase activity"/>
    <property type="evidence" value="ECO:0007669"/>
    <property type="project" value="UniProtKB-KW"/>
</dbReference>
<evidence type="ECO:0000256" key="8">
    <source>
        <dbReference type="ARBA" id="ARBA00047899"/>
    </source>
</evidence>
<dbReference type="Proteomes" id="UP000198386">
    <property type="component" value="Unassembled WGS sequence"/>
</dbReference>
<dbReference type="Pfam" id="PF03793">
    <property type="entry name" value="PASTA"/>
    <property type="match status" value="1"/>
</dbReference>
<name>A0A239I771_9ACTN</name>
<evidence type="ECO:0000256" key="5">
    <source>
        <dbReference type="ARBA" id="ARBA00022741"/>
    </source>
</evidence>
<feature type="region of interest" description="Disordered" evidence="10">
    <location>
        <begin position="446"/>
        <end position="505"/>
    </location>
</feature>
<dbReference type="EMBL" id="FZOH01000010">
    <property type="protein sequence ID" value="SNS89331.1"/>
    <property type="molecule type" value="Genomic_DNA"/>
</dbReference>
<feature type="region of interest" description="Disordered" evidence="10">
    <location>
        <begin position="304"/>
        <end position="337"/>
    </location>
</feature>
<evidence type="ECO:0000256" key="9">
    <source>
        <dbReference type="ARBA" id="ARBA00048679"/>
    </source>
</evidence>
<keyword evidence="2 12" id="KW-0723">Serine/threonine-protein kinase</keyword>
<dbReference type="InterPro" id="IPR008271">
    <property type="entry name" value="Ser/Thr_kinase_AS"/>
</dbReference>
<evidence type="ECO:0000256" key="10">
    <source>
        <dbReference type="SAM" id="MobiDB-lite"/>
    </source>
</evidence>
<protein>
    <recommendedName>
        <fullName evidence="1">non-specific serine/threonine protein kinase</fullName>
        <ecNumber evidence="1">2.7.11.1</ecNumber>
    </recommendedName>
</protein>
<dbReference type="CDD" id="cd06577">
    <property type="entry name" value="PASTA_pknB"/>
    <property type="match status" value="1"/>
</dbReference>
<dbReference type="RefSeq" id="WP_089405844.1">
    <property type="nucleotide sequence ID" value="NZ_FZOH01000010.1"/>
</dbReference>
<dbReference type="PROSITE" id="PS00108">
    <property type="entry name" value="PROTEIN_KINASE_ST"/>
    <property type="match status" value="1"/>
</dbReference>
<proteinExistence type="predicted"/>
<dbReference type="SUPFAM" id="SSF56112">
    <property type="entry name" value="Protein kinase-like (PK-like)"/>
    <property type="match status" value="1"/>
</dbReference>
<gene>
    <name evidence="12" type="ORF">SAMN04488107_4200</name>
</gene>
<dbReference type="SMART" id="SM00220">
    <property type="entry name" value="S_TKc"/>
    <property type="match status" value="1"/>
</dbReference>
<dbReference type="PROSITE" id="PS50011">
    <property type="entry name" value="PROTEIN_KINASE_DOM"/>
    <property type="match status" value="1"/>
</dbReference>
<organism evidence="12 13">
    <name type="scientific">Geodermatophilus saharensis</name>
    <dbReference type="NCBI Taxonomy" id="1137994"/>
    <lineage>
        <taxon>Bacteria</taxon>
        <taxon>Bacillati</taxon>
        <taxon>Actinomycetota</taxon>
        <taxon>Actinomycetes</taxon>
        <taxon>Geodermatophilales</taxon>
        <taxon>Geodermatophilaceae</taxon>
        <taxon>Geodermatophilus</taxon>
    </lineage>
</organism>
<evidence type="ECO:0000256" key="7">
    <source>
        <dbReference type="ARBA" id="ARBA00022840"/>
    </source>
</evidence>
<dbReference type="Pfam" id="PF00069">
    <property type="entry name" value="Pkinase"/>
    <property type="match status" value="1"/>
</dbReference>
<keyword evidence="7" id="KW-0067">ATP-binding</keyword>
<feature type="compositionally biased region" description="Low complexity" evidence="10">
    <location>
        <begin position="304"/>
        <end position="320"/>
    </location>
</feature>
<comment type="catalytic activity">
    <reaction evidence="9">
        <text>L-seryl-[protein] + ATP = O-phospho-L-seryl-[protein] + ADP + H(+)</text>
        <dbReference type="Rhea" id="RHEA:17989"/>
        <dbReference type="Rhea" id="RHEA-COMP:9863"/>
        <dbReference type="Rhea" id="RHEA-COMP:11604"/>
        <dbReference type="ChEBI" id="CHEBI:15378"/>
        <dbReference type="ChEBI" id="CHEBI:29999"/>
        <dbReference type="ChEBI" id="CHEBI:30616"/>
        <dbReference type="ChEBI" id="CHEBI:83421"/>
        <dbReference type="ChEBI" id="CHEBI:456216"/>
        <dbReference type="EC" id="2.7.11.1"/>
    </reaction>
</comment>
<evidence type="ECO:0000313" key="13">
    <source>
        <dbReference type="Proteomes" id="UP000198386"/>
    </source>
</evidence>
<dbReference type="Gene3D" id="3.30.10.20">
    <property type="match status" value="1"/>
</dbReference>